<protein>
    <submittedName>
        <fullName evidence="3">Predicted oxidoreductase</fullName>
    </submittedName>
</protein>
<dbReference type="Pfam" id="PF00248">
    <property type="entry name" value="Aldo_ket_red"/>
    <property type="match status" value="1"/>
</dbReference>
<dbReference type="InterPro" id="IPR036812">
    <property type="entry name" value="NAD(P)_OxRdtase_dom_sf"/>
</dbReference>
<organism evidence="3 4">
    <name type="scientific">Meinhardsimonia xiamenensis</name>
    <dbReference type="NCBI Taxonomy" id="990712"/>
    <lineage>
        <taxon>Bacteria</taxon>
        <taxon>Pseudomonadati</taxon>
        <taxon>Pseudomonadota</taxon>
        <taxon>Alphaproteobacteria</taxon>
        <taxon>Rhodobacterales</taxon>
        <taxon>Paracoccaceae</taxon>
        <taxon>Meinhardsimonia</taxon>
    </lineage>
</organism>
<dbReference type="PANTHER" id="PTHR43364:SF4">
    <property type="entry name" value="NAD(P)-LINKED OXIDOREDUCTASE SUPERFAMILY PROTEIN"/>
    <property type="match status" value="1"/>
</dbReference>
<dbReference type="PANTHER" id="PTHR43364">
    <property type="entry name" value="NADH-SPECIFIC METHYLGLYOXAL REDUCTASE-RELATED"/>
    <property type="match status" value="1"/>
</dbReference>
<gene>
    <name evidence="3" type="ORF">SAMN05216257_101699</name>
</gene>
<dbReference type="GO" id="GO:0005829">
    <property type="term" value="C:cytosol"/>
    <property type="evidence" value="ECO:0007669"/>
    <property type="project" value="TreeGrafter"/>
</dbReference>
<evidence type="ECO:0000259" key="2">
    <source>
        <dbReference type="Pfam" id="PF00248"/>
    </source>
</evidence>
<dbReference type="EMBL" id="FNFV01000001">
    <property type="protein sequence ID" value="SDK13424.1"/>
    <property type="molecule type" value="Genomic_DNA"/>
</dbReference>
<dbReference type="Gene3D" id="3.20.20.100">
    <property type="entry name" value="NADP-dependent oxidoreductase domain"/>
    <property type="match status" value="1"/>
</dbReference>
<feature type="domain" description="NADP-dependent oxidoreductase" evidence="2">
    <location>
        <begin position="16"/>
        <end position="296"/>
    </location>
</feature>
<reference evidence="4" key="1">
    <citation type="submission" date="2016-10" db="EMBL/GenBank/DDBJ databases">
        <authorList>
            <person name="Varghese N."/>
            <person name="Submissions S."/>
        </authorList>
    </citation>
    <scope>NUCLEOTIDE SEQUENCE [LARGE SCALE GENOMIC DNA]</scope>
    <source>
        <strain evidence="4">CGMCC 1.10789</strain>
    </source>
</reference>
<keyword evidence="4" id="KW-1185">Reference proteome</keyword>
<dbReference type="STRING" id="990712.SAMN05216257_101699"/>
<dbReference type="PROSITE" id="PS00062">
    <property type="entry name" value="ALDOKETO_REDUCTASE_2"/>
    <property type="match status" value="1"/>
</dbReference>
<accession>A0A1G8ZFM4</accession>
<dbReference type="RefSeq" id="WP_092498408.1">
    <property type="nucleotide sequence ID" value="NZ_PVND01000002.1"/>
</dbReference>
<dbReference type="Proteomes" id="UP000199328">
    <property type="component" value="Unassembled WGS sequence"/>
</dbReference>
<dbReference type="InterPro" id="IPR018170">
    <property type="entry name" value="Aldo/ket_reductase_CS"/>
</dbReference>
<dbReference type="OrthoDB" id="9803483at2"/>
<keyword evidence="1" id="KW-0560">Oxidoreductase</keyword>
<dbReference type="InterPro" id="IPR023210">
    <property type="entry name" value="NADP_OxRdtase_dom"/>
</dbReference>
<dbReference type="SUPFAM" id="SSF51430">
    <property type="entry name" value="NAD(P)-linked oxidoreductase"/>
    <property type="match status" value="1"/>
</dbReference>
<name>A0A1G8ZFM4_9RHOB</name>
<dbReference type="InterPro" id="IPR020471">
    <property type="entry name" value="AKR"/>
</dbReference>
<dbReference type="AlphaFoldDB" id="A0A1G8ZFM4"/>
<evidence type="ECO:0000313" key="4">
    <source>
        <dbReference type="Proteomes" id="UP000199328"/>
    </source>
</evidence>
<dbReference type="InterPro" id="IPR050523">
    <property type="entry name" value="AKR_Detox_Biosynth"/>
</dbReference>
<dbReference type="PRINTS" id="PR00069">
    <property type="entry name" value="ALDKETRDTASE"/>
</dbReference>
<evidence type="ECO:0000256" key="1">
    <source>
        <dbReference type="ARBA" id="ARBA00023002"/>
    </source>
</evidence>
<sequence length="310" mass="33481">MTPLTMPDGAPVPRFAFGTMQFGGGADEAASRAMYEAARAAGITHFDTAYGYTGGESERLLGRFAAAERDRLYIATKCAWPLPASRANITAQFDESRRRLGMDMVDLLYLHRWDAETPLEETFETMARLVEAGHVRHVGVSNYAAWQVMKAASVAARFGLKITAIQPMYSLVKRTAEVEIFPMALSEGFAVMTYSPLGGGLLTGKYARGETGRLLHDAAYARRYGDPTLHKVAERLAAIAGEMGVSPAMLAVAWAARHPAVTGPILSARTPEQLAPSLAAIAFDMDDALYARLSQLVPAPPPATDRTEEA</sequence>
<proteinExistence type="predicted"/>
<evidence type="ECO:0000313" key="3">
    <source>
        <dbReference type="EMBL" id="SDK13424.1"/>
    </source>
</evidence>
<dbReference type="GO" id="GO:0016491">
    <property type="term" value="F:oxidoreductase activity"/>
    <property type="evidence" value="ECO:0007669"/>
    <property type="project" value="UniProtKB-KW"/>
</dbReference>